<name>A0ACC5RNR8_ENTAG</name>
<evidence type="ECO:0000313" key="1">
    <source>
        <dbReference type="EMBL" id="MBK4726357.1"/>
    </source>
</evidence>
<evidence type="ECO:0000313" key="2">
    <source>
        <dbReference type="Proteomes" id="UP000633731"/>
    </source>
</evidence>
<comment type="caution">
    <text evidence="1">The sequence shown here is derived from an EMBL/GenBank/DDBJ whole genome shotgun (WGS) entry which is preliminary data.</text>
</comment>
<proteinExistence type="predicted"/>
<reference evidence="1" key="1">
    <citation type="submission" date="2021-01" db="EMBL/GenBank/DDBJ databases">
        <title>Draft genome of Pantoea agglomerans Eh 335.</title>
        <authorList>
            <person name="Emsley S.A."/>
            <person name="Oline D.K."/>
            <person name="Saw J.H."/>
            <person name="Ushijima B."/>
            <person name="Videau P."/>
            <person name="Koyack M.J."/>
        </authorList>
    </citation>
    <scope>NUCLEOTIDE SEQUENCE</scope>
    <source>
        <strain evidence="1">Eh 335</strain>
    </source>
</reference>
<dbReference type="Proteomes" id="UP000633731">
    <property type="component" value="Unassembled WGS sequence"/>
</dbReference>
<protein>
    <submittedName>
        <fullName evidence="1">Uncharacterized protein</fullName>
    </submittedName>
</protein>
<accession>A0ACC5RNR8</accession>
<keyword evidence="2" id="KW-1185">Reference proteome</keyword>
<gene>
    <name evidence="1" type="ORF">JJL49_14045</name>
</gene>
<sequence length="153" mass="17090">MAILAGKGMKNDHGMMMKWLHRLFTTVLLVLVVGNVAYRYYVGPPYDDALYQSRQLNDDTWLYVTKYQGGGATVSEVYRYYLAGEIQKDVLKVLGNTAPFLTSDSDGASVTKVGNRVTVRITGRIYNFTNAVLYTSDGVDVIPTIELYAINSR</sequence>
<dbReference type="EMBL" id="JAEOXF010000008">
    <property type="protein sequence ID" value="MBK4726357.1"/>
    <property type="molecule type" value="Genomic_DNA"/>
</dbReference>
<organism evidence="1 2">
    <name type="scientific">Enterobacter agglomerans</name>
    <name type="common">Erwinia herbicola</name>
    <name type="synonym">Pantoea agglomerans</name>
    <dbReference type="NCBI Taxonomy" id="549"/>
    <lineage>
        <taxon>Bacteria</taxon>
        <taxon>Pseudomonadati</taxon>
        <taxon>Pseudomonadota</taxon>
        <taxon>Gammaproteobacteria</taxon>
        <taxon>Enterobacterales</taxon>
        <taxon>Erwiniaceae</taxon>
        <taxon>Pantoea</taxon>
        <taxon>Pantoea agglomerans group</taxon>
    </lineage>
</organism>